<organism evidence="3">
    <name type="scientific">Proteinivorax tanatarense</name>
    <dbReference type="NCBI Taxonomy" id="1260629"/>
    <lineage>
        <taxon>Bacteria</taxon>
        <taxon>Bacillati</taxon>
        <taxon>Bacillota</taxon>
        <taxon>Clostridia</taxon>
        <taxon>Eubacteriales</taxon>
        <taxon>Proteinivoracaceae</taxon>
        <taxon>Proteinivorax</taxon>
    </lineage>
</organism>
<dbReference type="Pfam" id="PF13529">
    <property type="entry name" value="Peptidase_C39_2"/>
    <property type="match status" value="1"/>
</dbReference>
<dbReference type="AlphaFoldDB" id="A0AAU7VJX7"/>
<dbReference type="Gene3D" id="3.90.70.10">
    <property type="entry name" value="Cysteine proteinases"/>
    <property type="match status" value="1"/>
</dbReference>
<evidence type="ECO:0000259" key="2">
    <source>
        <dbReference type="Pfam" id="PF13529"/>
    </source>
</evidence>
<dbReference type="SUPFAM" id="SSF54001">
    <property type="entry name" value="Cysteine proteinases"/>
    <property type="match status" value="1"/>
</dbReference>
<evidence type="ECO:0000313" key="3">
    <source>
        <dbReference type="EMBL" id="XBX74403.1"/>
    </source>
</evidence>
<feature type="domain" description="Peptidase C39-like" evidence="2">
    <location>
        <begin position="41"/>
        <end position="154"/>
    </location>
</feature>
<keyword evidence="1" id="KW-0812">Transmembrane</keyword>
<reference evidence="3" key="1">
    <citation type="journal article" date="2013" name="Extremophiles">
        <title>Proteinivorax tanatarense gen. nov., sp. nov., an anaerobic, haloalkaliphilic, proteolytic bacterium isolated from a decaying algal bloom, and proposal of Proteinivoraceae fam. nov.</title>
        <authorList>
            <person name="Kevbrin V."/>
            <person name="Boltyanskaya Y."/>
            <person name="Zhilina T."/>
            <person name="Kolganova T."/>
            <person name="Lavrentjeva E."/>
            <person name="Kuznetsov B."/>
        </authorList>
    </citation>
    <scope>NUCLEOTIDE SEQUENCE</scope>
    <source>
        <strain evidence="3">Z-910T</strain>
    </source>
</reference>
<gene>
    <name evidence="3" type="ORF">PRVXT_002438</name>
</gene>
<protein>
    <submittedName>
        <fullName evidence="3">C39 family peptidase</fullName>
    </submittedName>
</protein>
<dbReference type="InterPro" id="IPR038765">
    <property type="entry name" value="Papain-like_cys_pep_sf"/>
</dbReference>
<keyword evidence="1" id="KW-1133">Transmembrane helix</keyword>
<reference evidence="3" key="2">
    <citation type="submission" date="2024-06" db="EMBL/GenBank/DDBJ databases">
        <authorList>
            <person name="Petrova K.O."/>
            <person name="Toshchakov S.V."/>
            <person name="Boltjanskaja Y.V."/>
            <person name="Kevbrin V."/>
        </authorList>
    </citation>
    <scope>NUCLEOTIDE SEQUENCE</scope>
    <source>
        <strain evidence="3">Z-910T</strain>
    </source>
</reference>
<proteinExistence type="predicted"/>
<dbReference type="EMBL" id="CP158367">
    <property type="protein sequence ID" value="XBX74403.1"/>
    <property type="molecule type" value="Genomic_DNA"/>
</dbReference>
<dbReference type="InterPro" id="IPR039564">
    <property type="entry name" value="Peptidase_C39-like"/>
</dbReference>
<dbReference type="RefSeq" id="WP_350343157.1">
    <property type="nucleotide sequence ID" value="NZ_CP158367.1"/>
</dbReference>
<keyword evidence="1" id="KW-0472">Membrane</keyword>
<accession>A0AAU7VJX7</accession>
<name>A0AAU7VJX7_9FIRM</name>
<sequence length="200" mass="23357">MFIIRGIIIWFILSTVINAYLMTLPKPFYKKREYPVSYQIKRKNKIDIQNKYECAAFSTAYVLRHFGIDADGFGIYKNFPSKTELGLVYPKGIRTYLKQCGFKTSYYKGNVDSLKYHVSKGNPVIVFIKTSKNENTLHFVPITGYDKNYFYIAESLRELINCSAGKNSYNRKVSIDEFKKIWDIKSLHIPLYSNTYIVVE</sequence>
<evidence type="ECO:0000256" key="1">
    <source>
        <dbReference type="SAM" id="Phobius"/>
    </source>
</evidence>
<feature type="transmembrane region" description="Helical" evidence="1">
    <location>
        <begin position="6"/>
        <end position="24"/>
    </location>
</feature>